<evidence type="ECO:0000313" key="5">
    <source>
        <dbReference type="EMBL" id="KAJ1158315.1"/>
    </source>
</evidence>
<protein>
    <recommendedName>
        <fullName evidence="4">60S ribosomal protein L13</fullName>
    </recommendedName>
</protein>
<keyword evidence="2 4" id="KW-0689">Ribosomal protein</keyword>
<dbReference type="GO" id="GO:0022625">
    <property type="term" value="C:cytosolic large ribosomal subunit"/>
    <property type="evidence" value="ECO:0007669"/>
    <property type="project" value="TreeGrafter"/>
</dbReference>
<reference evidence="5" key="1">
    <citation type="journal article" date="2022" name="bioRxiv">
        <title>Sequencing and chromosome-scale assembly of the giantPleurodeles waltlgenome.</title>
        <authorList>
            <person name="Brown T."/>
            <person name="Elewa A."/>
            <person name="Iarovenko S."/>
            <person name="Subramanian E."/>
            <person name="Araus A.J."/>
            <person name="Petzold A."/>
            <person name="Susuki M."/>
            <person name="Suzuki K.-i.T."/>
            <person name="Hayashi T."/>
            <person name="Toyoda A."/>
            <person name="Oliveira C."/>
            <person name="Osipova E."/>
            <person name="Leigh N.D."/>
            <person name="Simon A."/>
            <person name="Yun M.H."/>
        </authorList>
    </citation>
    <scope>NUCLEOTIDE SEQUENCE</scope>
    <source>
        <strain evidence="5">20211129_DDA</strain>
        <tissue evidence="5">Liver</tissue>
    </source>
</reference>
<comment type="similarity">
    <text evidence="1 4">Belongs to the eukaryotic ribosomal protein eL13 family.</text>
</comment>
<organism evidence="5 6">
    <name type="scientific">Pleurodeles waltl</name>
    <name type="common">Iberian ribbed newt</name>
    <dbReference type="NCBI Taxonomy" id="8319"/>
    <lineage>
        <taxon>Eukaryota</taxon>
        <taxon>Metazoa</taxon>
        <taxon>Chordata</taxon>
        <taxon>Craniata</taxon>
        <taxon>Vertebrata</taxon>
        <taxon>Euteleostomi</taxon>
        <taxon>Amphibia</taxon>
        <taxon>Batrachia</taxon>
        <taxon>Caudata</taxon>
        <taxon>Salamandroidea</taxon>
        <taxon>Salamandridae</taxon>
        <taxon>Pleurodelinae</taxon>
        <taxon>Pleurodeles</taxon>
    </lineage>
</organism>
<dbReference type="InterPro" id="IPR018256">
    <property type="entry name" value="Ribosomal_eL13_CS"/>
</dbReference>
<comment type="caution">
    <text evidence="5">The sequence shown here is derived from an EMBL/GenBank/DDBJ whole genome shotgun (WGS) entry which is preliminary data.</text>
</comment>
<evidence type="ECO:0000256" key="4">
    <source>
        <dbReference type="RuleBase" id="RU000572"/>
    </source>
</evidence>
<name>A0AAV7S507_PLEWA</name>
<dbReference type="Proteomes" id="UP001066276">
    <property type="component" value="Chromosome 5"/>
</dbReference>
<keyword evidence="3 4" id="KW-0687">Ribonucleoprotein</keyword>
<dbReference type="InterPro" id="IPR001380">
    <property type="entry name" value="Ribosomal_eL13"/>
</dbReference>
<dbReference type="Pfam" id="PF01294">
    <property type="entry name" value="Ribosomal_L13e"/>
    <property type="match status" value="1"/>
</dbReference>
<evidence type="ECO:0000256" key="1">
    <source>
        <dbReference type="ARBA" id="ARBA00005640"/>
    </source>
</evidence>
<gene>
    <name evidence="5" type="ORF">NDU88_011007</name>
</gene>
<evidence type="ECO:0000313" key="6">
    <source>
        <dbReference type="Proteomes" id="UP001066276"/>
    </source>
</evidence>
<evidence type="ECO:0000256" key="2">
    <source>
        <dbReference type="ARBA" id="ARBA00022980"/>
    </source>
</evidence>
<proteinExistence type="inferred from homology"/>
<dbReference type="GO" id="GO:0003723">
    <property type="term" value="F:RNA binding"/>
    <property type="evidence" value="ECO:0007669"/>
    <property type="project" value="TreeGrafter"/>
</dbReference>
<dbReference type="PANTHER" id="PTHR11722">
    <property type="entry name" value="60S RIBOSOMAL PROTEIN L13"/>
    <property type="match status" value="1"/>
</dbReference>
<dbReference type="PANTHER" id="PTHR11722:SF0">
    <property type="entry name" value="LARGE RIBOSOMAL SUBUNIT PROTEIN EL13"/>
    <property type="match status" value="1"/>
</dbReference>
<dbReference type="FunFam" id="1.20.5.110:FF:000003">
    <property type="entry name" value="60S ribosomal protein L13"/>
    <property type="match status" value="1"/>
</dbReference>
<dbReference type="PROSITE" id="PS01104">
    <property type="entry name" value="RIBOSOMAL_L13E"/>
    <property type="match status" value="1"/>
</dbReference>
<dbReference type="GO" id="GO:0006412">
    <property type="term" value="P:translation"/>
    <property type="evidence" value="ECO:0007669"/>
    <property type="project" value="InterPro"/>
</dbReference>
<dbReference type="GO" id="GO:0003735">
    <property type="term" value="F:structural constituent of ribosome"/>
    <property type="evidence" value="ECO:0007669"/>
    <property type="project" value="InterPro"/>
</dbReference>
<accession>A0AAV7S507</accession>
<keyword evidence="6" id="KW-1185">Reference proteome</keyword>
<dbReference type="HAMAP" id="MF_00499">
    <property type="entry name" value="Ribosomal_eL13"/>
    <property type="match status" value="1"/>
</dbReference>
<dbReference type="AlphaFoldDB" id="A0AAV7S507"/>
<evidence type="ECO:0000256" key="3">
    <source>
        <dbReference type="ARBA" id="ARBA00023274"/>
    </source>
</evidence>
<sequence>MLPQPRRTLIVPWLLGSGERNGGTEVQQSQRYGEVVSLSHDSRGHRLLDGQTLGFTTLVDWQRRVATWFNQPARKLRRRKARQAKARVIAPRPITGPIRPIVRCPTIRYHTKVRAGRGFSLEELKLAGINKKVARTIGIAVDPRRRNRSAESLQCNVQRLKEYRSKLIIFPRKASAPKKGDSSAEELKLATQLAGPVMPIRNIYKKEKARVISEDEKNFKAFASLRMARANARLFGIRAKRAKEAADQDVEKKK</sequence>
<dbReference type="EMBL" id="JANPWB010000009">
    <property type="protein sequence ID" value="KAJ1158315.1"/>
    <property type="molecule type" value="Genomic_DNA"/>
</dbReference>
<dbReference type="Gene3D" id="1.20.5.110">
    <property type="match status" value="1"/>
</dbReference>